<feature type="compositionally biased region" description="Basic and acidic residues" evidence="1">
    <location>
        <begin position="38"/>
        <end position="62"/>
    </location>
</feature>
<protein>
    <submittedName>
        <fullName evidence="2">Uncharacterized protein</fullName>
    </submittedName>
</protein>
<feature type="region of interest" description="Disordered" evidence="1">
    <location>
        <begin position="31"/>
        <end position="62"/>
    </location>
</feature>
<comment type="caution">
    <text evidence="2">The sequence shown here is derived from an EMBL/GenBank/DDBJ whole genome shotgun (WGS) entry which is preliminary data.</text>
</comment>
<dbReference type="EMBL" id="BLIR01000003">
    <property type="protein sequence ID" value="GFE42085.1"/>
    <property type="molecule type" value="Genomic_DNA"/>
</dbReference>
<sequence length="62" mass="7066">MYVEQEPQRRAGKPLWTLDGMHLDALARPWDMGDGDLDSVHDKPSDLGERDAERLDDMAERG</sequence>
<dbReference type="AlphaFoldDB" id="A0A640V5A3"/>
<evidence type="ECO:0000313" key="3">
    <source>
        <dbReference type="Proteomes" id="UP000431826"/>
    </source>
</evidence>
<dbReference type="Proteomes" id="UP000431826">
    <property type="component" value="Unassembled WGS sequence"/>
</dbReference>
<organism evidence="2 3">
    <name type="scientific">Streptomyces tubercidicus</name>
    <dbReference type="NCBI Taxonomy" id="47759"/>
    <lineage>
        <taxon>Bacteria</taxon>
        <taxon>Bacillati</taxon>
        <taxon>Actinomycetota</taxon>
        <taxon>Actinomycetes</taxon>
        <taxon>Kitasatosporales</taxon>
        <taxon>Streptomycetaceae</taxon>
        <taxon>Streptomyces</taxon>
    </lineage>
</organism>
<evidence type="ECO:0000313" key="2">
    <source>
        <dbReference type="EMBL" id="GFE42085.1"/>
    </source>
</evidence>
<keyword evidence="3" id="KW-1185">Reference proteome</keyword>
<reference evidence="2 3" key="1">
    <citation type="submission" date="2019-12" db="EMBL/GenBank/DDBJ databases">
        <title>Whole genome shotgun sequence of Streptomyces tubercidicus NBRC 13090.</title>
        <authorList>
            <person name="Ichikawa N."/>
            <person name="Kimura A."/>
            <person name="Kitahashi Y."/>
            <person name="Komaki H."/>
            <person name="Tamura T."/>
        </authorList>
    </citation>
    <scope>NUCLEOTIDE SEQUENCE [LARGE SCALE GENOMIC DNA]</scope>
    <source>
        <strain evidence="2 3">NBRC 13090</strain>
    </source>
</reference>
<accession>A0A640V5A3</accession>
<proteinExistence type="predicted"/>
<gene>
    <name evidence="2" type="ORF">Stube_67580</name>
</gene>
<evidence type="ECO:0000256" key="1">
    <source>
        <dbReference type="SAM" id="MobiDB-lite"/>
    </source>
</evidence>
<name>A0A640V5A3_9ACTN</name>